<comment type="caution">
    <text evidence="3">The sequence shown here is derived from an EMBL/GenBank/DDBJ whole genome shotgun (WGS) entry which is preliminary data.</text>
</comment>
<feature type="domain" description="Pyridoxamine 5'-phosphate oxidase N-terminal" evidence="2">
    <location>
        <begin position="7"/>
        <end position="65"/>
    </location>
</feature>
<organism evidence="3 4">
    <name type="scientific">Kibdelosporangium lantanae</name>
    <dbReference type="NCBI Taxonomy" id="1497396"/>
    <lineage>
        <taxon>Bacteria</taxon>
        <taxon>Bacillati</taxon>
        <taxon>Actinomycetota</taxon>
        <taxon>Actinomycetes</taxon>
        <taxon>Pseudonocardiales</taxon>
        <taxon>Pseudonocardiaceae</taxon>
        <taxon>Kibdelosporangium</taxon>
    </lineage>
</organism>
<dbReference type="Pfam" id="PF01243">
    <property type="entry name" value="PNPOx_N"/>
    <property type="match status" value="1"/>
</dbReference>
<evidence type="ECO:0000313" key="4">
    <source>
        <dbReference type="Proteomes" id="UP001597045"/>
    </source>
</evidence>
<evidence type="ECO:0000313" key="3">
    <source>
        <dbReference type="EMBL" id="MFD1050683.1"/>
    </source>
</evidence>
<dbReference type="InterPro" id="IPR012349">
    <property type="entry name" value="Split_barrel_FMN-bd"/>
</dbReference>
<reference evidence="4" key="1">
    <citation type="journal article" date="2019" name="Int. J. Syst. Evol. Microbiol.">
        <title>The Global Catalogue of Microorganisms (GCM) 10K type strain sequencing project: providing services to taxonomists for standard genome sequencing and annotation.</title>
        <authorList>
            <consortium name="The Broad Institute Genomics Platform"/>
            <consortium name="The Broad Institute Genome Sequencing Center for Infectious Disease"/>
            <person name="Wu L."/>
            <person name="Ma J."/>
        </authorList>
    </citation>
    <scope>NUCLEOTIDE SEQUENCE [LARGE SCALE GENOMIC DNA]</scope>
    <source>
        <strain evidence="4">JCM 31486</strain>
    </source>
</reference>
<dbReference type="EMBL" id="JBHTIS010003020">
    <property type="protein sequence ID" value="MFD1050683.1"/>
    <property type="molecule type" value="Genomic_DNA"/>
</dbReference>
<evidence type="ECO:0000256" key="1">
    <source>
        <dbReference type="SAM" id="MobiDB-lite"/>
    </source>
</evidence>
<evidence type="ECO:0000259" key="2">
    <source>
        <dbReference type="Pfam" id="PF01243"/>
    </source>
</evidence>
<feature type="region of interest" description="Disordered" evidence="1">
    <location>
        <begin position="134"/>
        <end position="180"/>
    </location>
</feature>
<dbReference type="InterPro" id="IPR011576">
    <property type="entry name" value="Pyridox_Oxase_N"/>
</dbReference>
<sequence>MTDTIIAPELRDLITSGPMAHLTTINRDGSPQVSVIWIGLDGDDVVSGHMTHTAKHRNIERDPRVVHRPGSWGRTRQLSIPRWTSMVDSDRGTAVRPFPPPTRCSLTVCPSVALPRVRLLLRERPRPPRKFRRIQPTRAKGPFARTSSTNQPLRQVTQPTEWPGDFRIQQLTDSQRATGP</sequence>
<keyword evidence="4" id="KW-1185">Reference proteome</keyword>
<accession>A0ABW3MKP8</accession>
<dbReference type="Gene3D" id="2.30.110.10">
    <property type="entry name" value="Electron Transport, Fmn-binding Protein, Chain A"/>
    <property type="match status" value="1"/>
</dbReference>
<feature type="compositionally biased region" description="Polar residues" evidence="1">
    <location>
        <begin position="169"/>
        <end position="180"/>
    </location>
</feature>
<protein>
    <submittedName>
        <fullName evidence="3">Pyridoxamine 5'-phosphate oxidase family protein</fullName>
    </submittedName>
</protein>
<gene>
    <name evidence="3" type="ORF">ACFQ1S_36735</name>
</gene>
<proteinExistence type="predicted"/>
<dbReference type="SUPFAM" id="SSF50475">
    <property type="entry name" value="FMN-binding split barrel"/>
    <property type="match status" value="1"/>
</dbReference>
<feature type="compositionally biased region" description="Polar residues" evidence="1">
    <location>
        <begin position="145"/>
        <end position="160"/>
    </location>
</feature>
<name>A0ABW3MKP8_9PSEU</name>
<dbReference type="Proteomes" id="UP001597045">
    <property type="component" value="Unassembled WGS sequence"/>
</dbReference>